<protein>
    <recommendedName>
        <fullName evidence="6">ARC6 IMS domain-containing protein</fullName>
    </recommendedName>
</protein>
<feature type="domain" description="Plastid division protein CDP1-like 2nd alpha solenoid" evidence="2">
    <location>
        <begin position="337"/>
        <end position="530"/>
    </location>
</feature>
<dbReference type="InterPro" id="IPR057137">
    <property type="entry name" value="CDP1-like_a_solenoid_2"/>
</dbReference>
<dbReference type="InterPro" id="IPR025344">
    <property type="entry name" value="CDP1-like_IMS"/>
</dbReference>
<gene>
    <name evidence="4" type="ORF">HPP92_022119</name>
</gene>
<accession>A0A835PRM1</accession>
<evidence type="ECO:0000313" key="5">
    <source>
        <dbReference type="Proteomes" id="UP000639772"/>
    </source>
</evidence>
<evidence type="ECO:0008006" key="6">
    <source>
        <dbReference type="Google" id="ProtNLM"/>
    </source>
</evidence>
<evidence type="ECO:0000259" key="3">
    <source>
        <dbReference type="Pfam" id="PF25515"/>
    </source>
</evidence>
<dbReference type="InterPro" id="IPR036869">
    <property type="entry name" value="J_dom_sf"/>
</dbReference>
<dbReference type="EMBL" id="JADCNM010000012">
    <property type="protein sequence ID" value="KAG0458991.1"/>
    <property type="molecule type" value="Genomic_DNA"/>
</dbReference>
<feature type="domain" description="Plastid division protein CDP1-like IMS" evidence="1">
    <location>
        <begin position="680"/>
        <end position="795"/>
    </location>
</feature>
<organism evidence="4 5">
    <name type="scientific">Vanilla planifolia</name>
    <name type="common">Vanilla</name>
    <dbReference type="NCBI Taxonomy" id="51239"/>
    <lineage>
        <taxon>Eukaryota</taxon>
        <taxon>Viridiplantae</taxon>
        <taxon>Streptophyta</taxon>
        <taxon>Embryophyta</taxon>
        <taxon>Tracheophyta</taxon>
        <taxon>Spermatophyta</taxon>
        <taxon>Magnoliopsida</taxon>
        <taxon>Liliopsida</taxon>
        <taxon>Asparagales</taxon>
        <taxon>Orchidaceae</taxon>
        <taxon>Vanilloideae</taxon>
        <taxon>Vanilleae</taxon>
        <taxon>Vanilla</taxon>
    </lineage>
</organism>
<dbReference type="OrthoDB" id="512200at2759"/>
<dbReference type="InterPro" id="IPR044685">
    <property type="entry name" value="CPD1-like"/>
</dbReference>
<dbReference type="PANTHER" id="PTHR33925">
    <property type="entry name" value="PLASTID DIVISION PROTEIN CDP1, CHLOROPLASTIC-RELATED"/>
    <property type="match status" value="1"/>
</dbReference>
<dbReference type="GO" id="GO:0010020">
    <property type="term" value="P:chloroplast fission"/>
    <property type="evidence" value="ECO:0007669"/>
    <property type="project" value="TreeGrafter"/>
</dbReference>
<feature type="domain" description="Plastid division protein CDP1-like 1st alpha solenoid" evidence="3">
    <location>
        <begin position="176"/>
        <end position="316"/>
    </location>
</feature>
<name>A0A835PRM1_VANPL</name>
<proteinExistence type="predicted"/>
<reference evidence="4 5" key="1">
    <citation type="journal article" date="2020" name="Nat. Food">
        <title>A phased Vanilla planifolia genome enables genetic improvement of flavour and production.</title>
        <authorList>
            <person name="Hasing T."/>
            <person name="Tang H."/>
            <person name="Brym M."/>
            <person name="Khazi F."/>
            <person name="Huang T."/>
            <person name="Chambers A.H."/>
        </authorList>
    </citation>
    <scope>NUCLEOTIDE SEQUENCE [LARGE SCALE GENOMIC DNA]</scope>
    <source>
        <tissue evidence="4">Leaf</tissue>
    </source>
</reference>
<evidence type="ECO:0000313" key="4">
    <source>
        <dbReference type="EMBL" id="KAG0458991.1"/>
    </source>
</evidence>
<comment type="caution">
    <text evidence="4">The sequence shown here is derived from an EMBL/GenBank/DDBJ whole genome shotgun (WGS) entry which is preliminary data.</text>
</comment>
<dbReference type="PANTHER" id="PTHR33925:SF1">
    <property type="entry name" value="PROTEIN ACCUMULATION AND REPLICATION OF CHLOROPLASTS 6, CHLOROPLASTIC"/>
    <property type="match status" value="1"/>
</dbReference>
<dbReference type="Pfam" id="PF23468">
    <property type="entry name" value="ARC6"/>
    <property type="match status" value="1"/>
</dbReference>
<dbReference type="Proteomes" id="UP000639772">
    <property type="component" value="Chromosome 12"/>
</dbReference>
<dbReference type="Pfam" id="PF13355">
    <property type="entry name" value="ARC6-like_IMS"/>
    <property type="match status" value="1"/>
</dbReference>
<dbReference type="SUPFAM" id="SSF46565">
    <property type="entry name" value="Chaperone J-domain"/>
    <property type="match status" value="1"/>
</dbReference>
<sequence>MECLARASLVHLCSQRPPSPRRSRFSLSPQISNFTPLGKPKEQLYSPAGATSRASRWAERLLADFNFYPTITDSRSPGDTAPSNLLLVSTSDDRTLPLPIDFYQVIGAETHFLLDGIRRAYEARVSKPPLDGFSQEALIGRRQILQAAFDTLSNPTTREDYNCRLLEDADSTLIFQVPWDKVPGALCVLQEAGEPEMVLQVGRSLLLERLPKTFKQDVVLAMALAYVDLSRNAMALSPSDYVGCCEVLERALKLLQEEGASNLARELQLQIDETLEDLAPRCTLELLALPLDEDHRMKRREGLRSARNILWTVGKGGASVIGGGFTREDFMNEAFLRMTASEQIDMFAATPSNIPAESFEVYGVALALVADAVMLKRPHLISNADNLFQQLQQTKVTSLGSISEYTSKADREIDFALERGLCSLLMGEIDECQLWLGIADDSSAYRNPDIIDFIMENSKGCKDGDILPGICKLLETWLMEVVFPRFRETKSLQFRLGDYYDDPTVLHYLERKGGGASHLAAAAAIAKIGAEATAALGNAKSNVLYALGKVFPLSKSERKESIEAFASMNNTMSEIRNVEPDINTYQYTQLGNEVASEKPISEYSSEQDVTNMIKEASVMILCAGIAVSVLTLAALRYLPGKNAPPVSIKESGSAMTANAVNIATTEKVDKEFPKMDAKLAENLVRKWQQVKSRALGSNHQVEELAEVLDGRMLQIWMDRAKEVARHGSFWEYTLLGLTIDSVTISFDGRRATVEATIDEVGKLIDMNHPEANDSYDAKYTTRYDMTCLESSWKITEGAVLKT</sequence>
<dbReference type="Pfam" id="PF25515">
    <property type="entry name" value="Arm_PDR"/>
    <property type="match status" value="1"/>
</dbReference>
<evidence type="ECO:0000259" key="1">
    <source>
        <dbReference type="Pfam" id="PF13355"/>
    </source>
</evidence>
<dbReference type="InterPro" id="IPR058032">
    <property type="entry name" value="CDP1-like_a_solenoid_1"/>
</dbReference>
<evidence type="ECO:0000259" key="2">
    <source>
        <dbReference type="Pfam" id="PF23468"/>
    </source>
</evidence>
<dbReference type="GO" id="GO:0009706">
    <property type="term" value="C:chloroplast inner membrane"/>
    <property type="evidence" value="ECO:0007669"/>
    <property type="project" value="TreeGrafter"/>
</dbReference>
<dbReference type="AlphaFoldDB" id="A0A835PRM1"/>